<dbReference type="RefSeq" id="WP_123042472.1">
    <property type="nucleotide sequence ID" value="NZ_CP033433.1"/>
</dbReference>
<dbReference type="EMBL" id="CP033433">
    <property type="protein sequence ID" value="AYQ74391.1"/>
    <property type="molecule type" value="Genomic_DNA"/>
</dbReference>
<accession>A0A3G3K2I9</accession>
<keyword evidence="5" id="KW-1185">Reference proteome</keyword>
<dbReference type="KEGG" id="coh:EAV92_18535"/>
<dbReference type="InterPro" id="IPR041498">
    <property type="entry name" value="Big_6"/>
</dbReference>
<organism evidence="4 5">
    <name type="scientific">Cohnella candidum</name>
    <dbReference type="NCBI Taxonomy" id="2674991"/>
    <lineage>
        <taxon>Bacteria</taxon>
        <taxon>Bacillati</taxon>
        <taxon>Bacillota</taxon>
        <taxon>Bacilli</taxon>
        <taxon>Bacillales</taxon>
        <taxon>Paenibacillaceae</taxon>
        <taxon>Cohnella</taxon>
    </lineage>
</organism>
<gene>
    <name evidence="4" type="ORF">EAV92_18535</name>
</gene>
<dbReference type="InterPro" id="IPR038480">
    <property type="entry name" value="YuaB-like_sf"/>
</dbReference>
<dbReference type="InterPro" id="IPR001119">
    <property type="entry name" value="SLH_dom"/>
</dbReference>
<feature type="domain" description="SLH" evidence="3">
    <location>
        <begin position="163"/>
        <end position="225"/>
    </location>
</feature>
<sequence length="783" mass="81403">MEKRVKKLVVASLLLSQTLLPMSVIHAAGSEPKGSLPVHYSDFGAVSSWGRDAVNAMQSLGIMTGDQAGRFRPTQAITREELASVLAKTLELPLNADGGSAAADVQSADWSNPAIEAVVSAGIMDLDATGCFRPKDRLTREELAVYVSRAVDVIADAGSTAGSQAPEDQAAISPWAKDGVHRALDLKLMRGDGTLFRPQALATRQEVAVLLLNALNSGYIEGTIGEVTYGQVVIGGIAYRVDVSLTGLFARTNAASLKGAGIRYAAEDNVIRSVASLELNAAGVVSDAEFEGNQVLDGSGSVINGSLTVNADFVTVRNLKVRGELLISANLQHDFYSDGLNVEGETSVNGGDSNTVVFNNAILGAVNVNKQDVRVEPKGKSVIGEMTVNTSATITADAGVTIPKLTLSEGAKNVQIDAAVGTLEVLNSTAKLDVKKPIEKIVLPEGAKASDLLMNFDQIKDLVKDVQVGTTSTPITPKPPTPATPKADTTPPSAPSVTGAVYEDTESIAGTAEAGTSIVVRVGDQVVGHGYAASNGSYTVSIQKQTAGTAIRVTATDASGNVSAATSRTVIARDTEAPEAPSVTDTVNSDSTSIVGCAEPLSYVKVLDGAEMIASGNADAQGNFAIVISPLPADKSLSLTAEDAAGNVSAATTVVVQSRNTLFRLLDADSKTQYVFDAGSTATLIRPYLSTTVPMQNVTVTVDLGGAFVASTSDLYQTWGSAQIPLDASMISNNGRTITFSNVSFENWLWVIFGQKTITSVKGTYPITFTVNGVSSSIPVIVQ</sequence>
<evidence type="ECO:0000256" key="2">
    <source>
        <dbReference type="SAM" id="SignalP"/>
    </source>
</evidence>
<name>A0A3G3K2I9_9BACL</name>
<feature type="domain" description="SLH" evidence="3">
    <location>
        <begin position="101"/>
        <end position="161"/>
    </location>
</feature>
<feature type="chain" id="PRO_5018210408" description="SLH domain-containing protein" evidence="2">
    <location>
        <begin position="28"/>
        <end position="783"/>
    </location>
</feature>
<evidence type="ECO:0000259" key="3">
    <source>
        <dbReference type="PROSITE" id="PS51272"/>
    </source>
</evidence>
<feature type="signal peptide" evidence="2">
    <location>
        <begin position="1"/>
        <end position="27"/>
    </location>
</feature>
<evidence type="ECO:0000256" key="1">
    <source>
        <dbReference type="SAM" id="MobiDB-lite"/>
    </source>
</evidence>
<dbReference type="AlphaFoldDB" id="A0A3G3K2I9"/>
<keyword evidence="2" id="KW-0732">Signal</keyword>
<dbReference type="Pfam" id="PF00395">
    <property type="entry name" value="SLH"/>
    <property type="match status" value="3"/>
</dbReference>
<dbReference type="Gene3D" id="2.60.40.3490">
    <property type="match status" value="1"/>
</dbReference>
<evidence type="ECO:0000313" key="4">
    <source>
        <dbReference type="EMBL" id="AYQ74391.1"/>
    </source>
</evidence>
<protein>
    <recommendedName>
        <fullName evidence="3">SLH domain-containing protein</fullName>
    </recommendedName>
</protein>
<dbReference type="Gene3D" id="2.60.40.10">
    <property type="entry name" value="Immunoglobulins"/>
    <property type="match status" value="2"/>
</dbReference>
<dbReference type="Pfam" id="PF17936">
    <property type="entry name" value="Big_6"/>
    <property type="match status" value="2"/>
</dbReference>
<dbReference type="PROSITE" id="PS51272">
    <property type="entry name" value="SLH"/>
    <property type="match status" value="3"/>
</dbReference>
<dbReference type="InterPro" id="IPR013783">
    <property type="entry name" value="Ig-like_fold"/>
</dbReference>
<reference evidence="4 5" key="1">
    <citation type="submission" date="2018-10" db="EMBL/GenBank/DDBJ databases">
        <title>Genome Sequence of Cohnella sp.</title>
        <authorList>
            <person name="Srinivasan S."/>
            <person name="Kim M.K."/>
        </authorList>
    </citation>
    <scope>NUCLEOTIDE SEQUENCE [LARGE SCALE GENOMIC DNA]</scope>
    <source>
        <strain evidence="4 5">18JY8-7</strain>
    </source>
</reference>
<proteinExistence type="predicted"/>
<feature type="domain" description="SLH" evidence="3">
    <location>
        <begin position="37"/>
        <end position="100"/>
    </location>
</feature>
<evidence type="ECO:0000313" key="5">
    <source>
        <dbReference type="Proteomes" id="UP000269097"/>
    </source>
</evidence>
<feature type="region of interest" description="Disordered" evidence="1">
    <location>
        <begin position="470"/>
        <end position="498"/>
    </location>
</feature>
<dbReference type="Proteomes" id="UP000269097">
    <property type="component" value="Chromosome"/>
</dbReference>